<accession>A0A0B7AQ47</accession>
<reference evidence="1" key="1">
    <citation type="submission" date="2014-12" db="EMBL/GenBank/DDBJ databases">
        <title>Insight into the proteome of Arion vulgaris.</title>
        <authorList>
            <person name="Aradska J."/>
            <person name="Bulat T."/>
            <person name="Smidak R."/>
            <person name="Sarate P."/>
            <person name="Gangsoo J."/>
            <person name="Sialana F."/>
            <person name="Bilban M."/>
            <person name="Lubec G."/>
        </authorList>
    </citation>
    <scope>NUCLEOTIDE SEQUENCE</scope>
    <source>
        <tissue evidence="1">Skin</tissue>
    </source>
</reference>
<sequence length="73" mass="7900">MSKFAAKLSALSLSRAATATISCSVLGRHLKAKQKSAEIFPAPQIAHRVAIPEQQSCYVNCELSGQRLVNPLY</sequence>
<evidence type="ECO:0000313" key="1">
    <source>
        <dbReference type="EMBL" id="CEK82116.1"/>
    </source>
</evidence>
<gene>
    <name evidence="1" type="primary">ORF129711</name>
</gene>
<feature type="non-terminal residue" evidence="1">
    <location>
        <position position="73"/>
    </location>
</feature>
<dbReference type="EMBL" id="HACG01035251">
    <property type="protein sequence ID" value="CEK82116.1"/>
    <property type="molecule type" value="Transcribed_RNA"/>
</dbReference>
<proteinExistence type="predicted"/>
<name>A0A0B7AQ47_9EUPU</name>
<organism evidence="1">
    <name type="scientific">Arion vulgaris</name>
    <dbReference type="NCBI Taxonomy" id="1028688"/>
    <lineage>
        <taxon>Eukaryota</taxon>
        <taxon>Metazoa</taxon>
        <taxon>Spiralia</taxon>
        <taxon>Lophotrochozoa</taxon>
        <taxon>Mollusca</taxon>
        <taxon>Gastropoda</taxon>
        <taxon>Heterobranchia</taxon>
        <taxon>Euthyneura</taxon>
        <taxon>Panpulmonata</taxon>
        <taxon>Eupulmonata</taxon>
        <taxon>Stylommatophora</taxon>
        <taxon>Helicina</taxon>
        <taxon>Arionoidea</taxon>
        <taxon>Arionidae</taxon>
        <taxon>Arion</taxon>
    </lineage>
</organism>
<dbReference type="AlphaFoldDB" id="A0A0B7AQ47"/>
<protein>
    <submittedName>
        <fullName evidence="1">Uncharacterized protein</fullName>
    </submittedName>
</protein>